<name>A0A0F9LUH8_9ZZZZ</name>
<evidence type="ECO:0000313" key="1">
    <source>
        <dbReference type="EMBL" id="KKM97063.1"/>
    </source>
</evidence>
<reference evidence="1" key="1">
    <citation type="journal article" date="2015" name="Nature">
        <title>Complex archaea that bridge the gap between prokaryotes and eukaryotes.</title>
        <authorList>
            <person name="Spang A."/>
            <person name="Saw J.H."/>
            <person name="Jorgensen S.L."/>
            <person name="Zaremba-Niedzwiedzka K."/>
            <person name="Martijn J."/>
            <person name="Lind A.E."/>
            <person name="van Eijk R."/>
            <person name="Schleper C."/>
            <person name="Guy L."/>
            <person name="Ettema T.J."/>
        </authorList>
    </citation>
    <scope>NUCLEOTIDE SEQUENCE</scope>
</reference>
<comment type="caution">
    <text evidence="1">The sequence shown here is derived from an EMBL/GenBank/DDBJ whole genome shotgun (WGS) entry which is preliminary data.</text>
</comment>
<proteinExistence type="predicted"/>
<protein>
    <submittedName>
        <fullName evidence="1">Uncharacterized protein</fullName>
    </submittedName>
</protein>
<dbReference type="EMBL" id="LAZR01005796">
    <property type="protein sequence ID" value="KKM97063.1"/>
    <property type="molecule type" value="Genomic_DNA"/>
</dbReference>
<organism evidence="1">
    <name type="scientific">marine sediment metagenome</name>
    <dbReference type="NCBI Taxonomy" id="412755"/>
    <lineage>
        <taxon>unclassified sequences</taxon>
        <taxon>metagenomes</taxon>
        <taxon>ecological metagenomes</taxon>
    </lineage>
</organism>
<sequence>MNKEKLTDWLGRQFYKTDDQLGVCCKLVCKHVGSSKGDVFQIMVPNNEKVVKVDDDELAIMANQIEGQVLEDAEGLGGVCKYQLLAYFSKASRPVSRLTFRVTGSEFDEDEDGFSEGPNQKGHMGQMMRHNEALTRIAVMGSNQALGLQNRTIARQQELIENMMDKHLQNIELTETLLSNQHVRDLETKAAAAKEERYEQLYQKGKVLIPVIANRIAGRKVLPEESDPMVETLKAFAESLSPGQA</sequence>
<accession>A0A0F9LUH8</accession>
<dbReference type="AlphaFoldDB" id="A0A0F9LUH8"/>
<feature type="non-terminal residue" evidence="1">
    <location>
        <position position="245"/>
    </location>
</feature>
<gene>
    <name evidence="1" type="ORF">LCGC14_1171940</name>
</gene>